<dbReference type="InterPro" id="IPR006047">
    <property type="entry name" value="GH13_cat_dom"/>
</dbReference>
<name>A0A212K2M9_9BACT</name>
<feature type="domain" description="Glycosyl hydrolase family 13 catalytic" evidence="1">
    <location>
        <begin position="9"/>
        <end position="420"/>
    </location>
</feature>
<dbReference type="RefSeq" id="WP_296951006.1">
    <property type="nucleotide sequence ID" value="NZ_LT599021.1"/>
</dbReference>
<dbReference type="Pfam" id="PF00128">
    <property type="entry name" value="Alpha-amylase"/>
    <property type="match status" value="1"/>
</dbReference>
<dbReference type="GO" id="GO:0004556">
    <property type="term" value="F:alpha-amylase activity"/>
    <property type="evidence" value="ECO:0007669"/>
    <property type="project" value="TreeGrafter"/>
</dbReference>
<dbReference type="EMBL" id="FLUL01000001">
    <property type="protein sequence ID" value="SBW05907.1"/>
    <property type="molecule type" value="Genomic_DNA"/>
</dbReference>
<organism evidence="2">
    <name type="scientific">uncultured Dysgonomonas sp</name>
    <dbReference type="NCBI Taxonomy" id="206096"/>
    <lineage>
        <taxon>Bacteria</taxon>
        <taxon>Pseudomonadati</taxon>
        <taxon>Bacteroidota</taxon>
        <taxon>Bacteroidia</taxon>
        <taxon>Bacteroidales</taxon>
        <taxon>Dysgonomonadaceae</taxon>
        <taxon>Dysgonomonas</taxon>
        <taxon>environmental samples</taxon>
    </lineage>
</organism>
<sequence length="563" mass="65344">MAEKIFIYQVLPRLFGNDNNTNKESGTIEENGVGKFSAFDNKALKEIKKMGFTHIWYTGILEHASTTDYTANGIPKDHPDVIKGKAGSPYAIRDYYDVSPDLAEDVDNRMQEFEDLIERTHKNGMKVIIDFVPNHVARQYHSDAKPKKIKDLGADDNKDVAFDPDNNFYYIPNQELELQFPTQQGENTYIEYPAKATGNDCFSNKPSITDWYETVKLNYGIDYTNNRTSCFIPTPDTWLKMKDILLFWAAKGVDGFRCDMAEMVPVEFWNWVIPRVKAKNKTLIFIAEVYNPDLYHKYVDWGLFDYLYDKVGLYDTLRNVINHQQPSSDITFSWQSIDGLQTKMLNFLENHDEQRIASDFFAGNPFKAIPGMIVAATMNTNPVMIYFGQELGERGMDKEGFSGLDGRTTIFDYWSVDSIRSWRNKGTFTESGLNEEQMKLRKFYIQLLKIAKEEESIRTGKFFDLMYANYSNMDFDSTKQYAFLRSGKDEFLIVVANFDSKPVNISVHIPFHAFEYMEIKPHEIKKAKELLYKKNFTLSPQWDRNLFLNIEEYSGKIIKFSMS</sequence>
<evidence type="ECO:0000259" key="1">
    <source>
        <dbReference type="SMART" id="SM00642"/>
    </source>
</evidence>
<dbReference type="GO" id="GO:0009313">
    <property type="term" value="P:oligosaccharide catabolic process"/>
    <property type="evidence" value="ECO:0007669"/>
    <property type="project" value="TreeGrafter"/>
</dbReference>
<dbReference type="PANTHER" id="PTHR10357:SF205">
    <property type="entry name" value="O-GLYCOSYL HYDROLASE FAMILY 13"/>
    <property type="match status" value="1"/>
</dbReference>
<accession>A0A212K2M9</accession>
<dbReference type="AlphaFoldDB" id="A0A212K2M9"/>
<dbReference type="SMART" id="SM00642">
    <property type="entry name" value="Aamy"/>
    <property type="match status" value="1"/>
</dbReference>
<proteinExistence type="predicted"/>
<evidence type="ECO:0000313" key="2">
    <source>
        <dbReference type="EMBL" id="SBW05907.1"/>
    </source>
</evidence>
<reference evidence="2" key="1">
    <citation type="submission" date="2016-04" db="EMBL/GenBank/DDBJ databases">
        <authorList>
            <person name="Evans L.H."/>
            <person name="Alamgir A."/>
            <person name="Owens N."/>
            <person name="Weber N.D."/>
            <person name="Virtaneva K."/>
            <person name="Barbian K."/>
            <person name="Babar A."/>
            <person name="Rosenke K."/>
        </authorList>
    </citation>
    <scope>NUCLEOTIDE SEQUENCE</scope>
    <source>
        <strain evidence="2">86-2</strain>
    </source>
</reference>
<dbReference type="SUPFAM" id="SSF51445">
    <property type="entry name" value="(Trans)glycosidases"/>
    <property type="match status" value="1"/>
</dbReference>
<protein>
    <recommendedName>
        <fullName evidence="1">Glycosyl hydrolase family 13 catalytic domain-containing protein</fullName>
    </recommendedName>
</protein>
<dbReference type="Gene3D" id="3.20.20.80">
    <property type="entry name" value="Glycosidases"/>
    <property type="match status" value="2"/>
</dbReference>
<dbReference type="InterPro" id="IPR017853">
    <property type="entry name" value="GH"/>
</dbReference>
<dbReference type="CDD" id="cd11349">
    <property type="entry name" value="AmyAc_3"/>
    <property type="match status" value="1"/>
</dbReference>
<dbReference type="SUPFAM" id="SSF51011">
    <property type="entry name" value="Glycosyl hydrolase domain"/>
    <property type="match status" value="1"/>
</dbReference>
<dbReference type="PANTHER" id="PTHR10357">
    <property type="entry name" value="ALPHA-AMYLASE FAMILY MEMBER"/>
    <property type="match status" value="1"/>
</dbReference>
<gene>
    <name evidence="2" type="ORF">KL86DYS2_12875</name>
</gene>